<organism evidence="6 7">
    <name type="scientific">Escallonia rubra</name>
    <dbReference type="NCBI Taxonomy" id="112253"/>
    <lineage>
        <taxon>Eukaryota</taxon>
        <taxon>Viridiplantae</taxon>
        <taxon>Streptophyta</taxon>
        <taxon>Embryophyta</taxon>
        <taxon>Tracheophyta</taxon>
        <taxon>Spermatophyta</taxon>
        <taxon>Magnoliopsida</taxon>
        <taxon>eudicotyledons</taxon>
        <taxon>Gunneridae</taxon>
        <taxon>Pentapetalae</taxon>
        <taxon>asterids</taxon>
        <taxon>campanulids</taxon>
        <taxon>Escalloniales</taxon>
        <taxon>Escalloniaceae</taxon>
        <taxon>Escallonia</taxon>
    </lineage>
</organism>
<dbReference type="SUPFAM" id="SSF81301">
    <property type="entry name" value="Nucleotidyltransferase"/>
    <property type="match status" value="1"/>
</dbReference>
<dbReference type="Gene3D" id="3.80.10.10">
    <property type="entry name" value="Ribonuclease Inhibitor"/>
    <property type="match status" value="1"/>
</dbReference>
<dbReference type="InterPro" id="IPR054708">
    <property type="entry name" value="MTPAP-like_central"/>
</dbReference>
<dbReference type="InterPro" id="IPR043519">
    <property type="entry name" value="NT_sf"/>
</dbReference>
<evidence type="ECO:0000313" key="7">
    <source>
        <dbReference type="Proteomes" id="UP001187471"/>
    </source>
</evidence>
<dbReference type="InterPro" id="IPR013210">
    <property type="entry name" value="LRR_N_plant-typ"/>
</dbReference>
<dbReference type="PANTHER" id="PTHR48060:SF21">
    <property type="entry name" value="L DOMAIN-LIKE PROTEIN"/>
    <property type="match status" value="1"/>
</dbReference>
<comment type="caution">
    <text evidence="6">The sequence shown here is derived from an EMBL/GenBank/DDBJ whole genome shotgun (WGS) entry which is preliminary data.</text>
</comment>
<feature type="domain" description="Poly(A) RNA polymerase mitochondrial-like central palm" evidence="5">
    <location>
        <begin position="143"/>
        <end position="191"/>
    </location>
</feature>
<dbReference type="SUPFAM" id="SSF52058">
    <property type="entry name" value="L domain-like"/>
    <property type="match status" value="1"/>
</dbReference>
<accession>A0AA88RTV3</accession>
<keyword evidence="2" id="KW-0732">Signal</keyword>
<dbReference type="EMBL" id="JAVXUO010000600">
    <property type="protein sequence ID" value="KAK2990893.1"/>
    <property type="molecule type" value="Genomic_DNA"/>
</dbReference>
<evidence type="ECO:0008006" key="8">
    <source>
        <dbReference type="Google" id="ProtNLM"/>
    </source>
</evidence>
<reference evidence="6" key="1">
    <citation type="submission" date="2022-12" db="EMBL/GenBank/DDBJ databases">
        <title>Draft genome assemblies for two species of Escallonia (Escalloniales).</title>
        <authorList>
            <person name="Chanderbali A."/>
            <person name="Dervinis C."/>
            <person name="Anghel I."/>
            <person name="Soltis D."/>
            <person name="Soltis P."/>
            <person name="Zapata F."/>
        </authorList>
    </citation>
    <scope>NUCLEOTIDE SEQUENCE</scope>
    <source>
        <strain evidence="6">UCBG92.1500</strain>
        <tissue evidence="6">Leaf</tissue>
    </source>
</reference>
<dbReference type="Proteomes" id="UP001187471">
    <property type="component" value="Unassembled WGS sequence"/>
</dbReference>
<dbReference type="InterPro" id="IPR032675">
    <property type="entry name" value="LRR_dom_sf"/>
</dbReference>
<dbReference type="InterPro" id="IPR053211">
    <property type="entry name" value="DNA_repair-toleration"/>
</dbReference>
<dbReference type="PANTHER" id="PTHR48060">
    <property type="entry name" value="DNA DAMAGE-REPAIR/TOLERATION PROTEIN DRT100"/>
    <property type="match status" value="1"/>
</dbReference>
<sequence>MVIGGVKRTRYRNFAKPLQSDWPHPTCPGGQWHGRELKFKFSISDPFKGGKELDCTPSNALQSALGYLYTGTHQRRASECDLQCLYSDMLETILDFLVKASVTAAGSGEGPPRSGGWGLKGWVKGMKDRAVGAVLDAGTRQPCMEAGDSRPIMSARVPIVKVVDSGTGIECDISVENRDGILKSHIVHMISSIDGRGSVGAAGFTNETDRQALLAFKDLIQEDPFAVLSSWNDSLHFCEWKGVTCGHQHQRVTAVELMSQNLVGSLSPQIGRLTFLRKIYLDSNGFHGTIPPDIGQLFRLQSLSLGLQNRDKDPI</sequence>
<keyword evidence="1" id="KW-0433">Leucine-rich repeat</keyword>
<dbReference type="Pfam" id="PF22600">
    <property type="entry name" value="MTPAP-like_central"/>
    <property type="match status" value="1"/>
</dbReference>
<keyword evidence="3" id="KW-0677">Repeat</keyword>
<evidence type="ECO:0000256" key="1">
    <source>
        <dbReference type="ARBA" id="ARBA00022614"/>
    </source>
</evidence>
<protein>
    <recommendedName>
        <fullName evidence="8">Leucine-rich repeat-containing N-terminal plant-type domain-containing protein</fullName>
    </recommendedName>
</protein>
<dbReference type="AlphaFoldDB" id="A0AA88RTV3"/>
<evidence type="ECO:0000256" key="3">
    <source>
        <dbReference type="ARBA" id="ARBA00022737"/>
    </source>
</evidence>
<feature type="domain" description="Leucine-rich repeat-containing N-terminal plant-type" evidence="4">
    <location>
        <begin position="207"/>
        <end position="245"/>
    </location>
</feature>
<gene>
    <name evidence="6" type="ORF">RJ640_006082</name>
</gene>
<dbReference type="Gene3D" id="3.30.460.10">
    <property type="entry name" value="Beta Polymerase, domain 2"/>
    <property type="match status" value="1"/>
</dbReference>
<evidence type="ECO:0000313" key="6">
    <source>
        <dbReference type="EMBL" id="KAK2990893.1"/>
    </source>
</evidence>
<evidence type="ECO:0000256" key="2">
    <source>
        <dbReference type="ARBA" id="ARBA00022729"/>
    </source>
</evidence>
<name>A0AA88RTV3_9ASTE</name>
<dbReference type="Pfam" id="PF08263">
    <property type="entry name" value="LRRNT_2"/>
    <property type="match status" value="1"/>
</dbReference>
<keyword evidence="7" id="KW-1185">Reference proteome</keyword>
<evidence type="ECO:0000259" key="4">
    <source>
        <dbReference type="Pfam" id="PF08263"/>
    </source>
</evidence>
<proteinExistence type="predicted"/>
<evidence type="ECO:0000259" key="5">
    <source>
        <dbReference type="Pfam" id="PF22600"/>
    </source>
</evidence>